<evidence type="ECO:0000256" key="1">
    <source>
        <dbReference type="SAM" id="Coils"/>
    </source>
</evidence>
<dbReference type="AlphaFoldDB" id="A0A419XB86"/>
<dbReference type="EMBL" id="RAPQ01000008">
    <property type="protein sequence ID" value="RKE04829.1"/>
    <property type="molecule type" value="Genomic_DNA"/>
</dbReference>
<dbReference type="OrthoDB" id="1116786at2"/>
<comment type="caution">
    <text evidence="2">The sequence shown here is derived from an EMBL/GenBank/DDBJ whole genome shotgun (WGS) entry which is preliminary data.</text>
</comment>
<keyword evidence="3" id="KW-1185">Reference proteome</keyword>
<feature type="coiled-coil region" evidence="1">
    <location>
        <begin position="39"/>
        <end position="91"/>
    </location>
</feature>
<dbReference type="RefSeq" id="WP_120239570.1">
    <property type="nucleotide sequence ID" value="NZ_RAPQ01000008.1"/>
</dbReference>
<evidence type="ECO:0000313" key="3">
    <source>
        <dbReference type="Proteomes" id="UP000284531"/>
    </source>
</evidence>
<protein>
    <submittedName>
        <fullName evidence="2">Uncharacterized protein</fullName>
    </submittedName>
</protein>
<name>A0A419XB86_9BACT</name>
<evidence type="ECO:0000313" key="2">
    <source>
        <dbReference type="EMBL" id="RKE04829.1"/>
    </source>
</evidence>
<accession>A0A419XB86</accession>
<organism evidence="2 3">
    <name type="scientific">Marinifilum flexuosum</name>
    <dbReference type="NCBI Taxonomy" id="1117708"/>
    <lineage>
        <taxon>Bacteria</taxon>
        <taxon>Pseudomonadati</taxon>
        <taxon>Bacteroidota</taxon>
        <taxon>Bacteroidia</taxon>
        <taxon>Marinilabiliales</taxon>
        <taxon>Marinifilaceae</taxon>
    </lineage>
</organism>
<keyword evidence="1" id="KW-0175">Coiled coil</keyword>
<proteinExistence type="predicted"/>
<sequence length="210" mass="24149">MATITDTIDFIDPKEEGFAGRGDNYIEKSPKYVDAGILNKEENDEIILELQELEALRKAKNEARKVAADMRKAYAEKRKSLEKKLRLQKKKVDANPLATPEMKRELYLVNEKKTDTTNNKSPNLHGRVVGGVPKISYVKKPMQGIKLYGKINGGEYDFETTVNGSFFEDTRPRINPKAVEVREYYAYYMYENKRVGRKSEPLRIVLPPIE</sequence>
<dbReference type="Proteomes" id="UP000284531">
    <property type="component" value="Unassembled WGS sequence"/>
</dbReference>
<reference evidence="2 3" key="1">
    <citation type="submission" date="2018-09" db="EMBL/GenBank/DDBJ databases">
        <title>Genomic Encyclopedia of Archaeal and Bacterial Type Strains, Phase II (KMG-II): from individual species to whole genera.</title>
        <authorList>
            <person name="Goeker M."/>
        </authorList>
    </citation>
    <scope>NUCLEOTIDE SEQUENCE [LARGE SCALE GENOMIC DNA]</scope>
    <source>
        <strain evidence="2 3">DSM 21950</strain>
    </source>
</reference>
<gene>
    <name evidence="2" type="ORF">BXY64_1858</name>
</gene>